<gene>
    <name evidence="1" type="ORF">CLUMA_CG021024</name>
</gene>
<proteinExistence type="predicted"/>
<sequence>MSQIQDREKSSDKKNVCELRFYDEEKLKFELERDSGIQLDKWAATTCGLHDSEAKLEGTETQRKKTLLA</sequence>
<protein>
    <submittedName>
        <fullName evidence="1">CLUMA_CG021024, isoform A</fullName>
    </submittedName>
</protein>
<dbReference type="AlphaFoldDB" id="A0A1J1J7Y4"/>
<organism evidence="1 2">
    <name type="scientific">Clunio marinus</name>
    <dbReference type="NCBI Taxonomy" id="568069"/>
    <lineage>
        <taxon>Eukaryota</taxon>
        <taxon>Metazoa</taxon>
        <taxon>Ecdysozoa</taxon>
        <taxon>Arthropoda</taxon>
        <taxon>Hexapoda</taxon>
        <taxon>Insecta</taxon>
        <taxon>Pterygota</taxon>
        <taxon>Neoptera</taxon>
        <taxon>Endopterygota</taxon>
        <taxon>Diptera</taxon>
        <taxon>Nematocera</taxon>
        <taxon>Chironomoidea</taxon>
        <taxon>Chironomidae</taxon>
        <taxon>Clunio</taxon>
    </lineage>
</organism>
<name>A0A1J1J7Y4_9DIPT</name>
<reference evidence="1 2" key="1">
    <citation type="submission" date="2015-04" db="EMBL/GenBank/DDBJ databases">
        <authorList>
            <person name="Syromyatnikov M.Y."/>
            <person name="Popov V.N."/>
        </authorList>
    </citation>
    <scope>NUCLEOTIDE SEQUENCE [LARGE SCALE GENOMIC DNA]</scope>
</reference>
<keyword evidence="2" id="KW-1185">Reference proteome</keyword>
<accession>A0A1J1J7Y4</accession>
<evidence type="ECO:0000313" key="2">
    <source>
        <dbReference type="Proteomes" id="UP000183832"/>
    </source>
</evidence>
<dbReference type="Proteomes" id="UP000183832">
    <property type="component" value="Unassembled WGS sequence"/>
</dbReference>
<evidence type="ECO:0000313" key="1">
    <source>
        <dbReference type="EMBL" id="CRL08066.1"/>
    </source>
</evidence>
<dbReference type="EMBL" id="CVRI01000074">
    <property type="protein sequence ID" value="CRL08066.1"/>
    <property type="molecule type" value="Genomic_DNA"/>
</dbReference>